<feature type="transmembrane region" description="Helical" evidence="1">
    <location>
        <begin position="356"/>
        <end position="380"/>
    </location>
</feature>
<feature type="transmembrane region" description="Helical" evidence="1">
    <location>
        <begin position="151"/>
        <end position="174"/>
    </location>
</feature>
<feature type="transmembrane region" description="Helical" evidence="1">
    <location>
        <begin position="217"/>
        <end position="243"/>
    </location>
</feature>
<evidence type="ECO:0000259" key="3">
    <source>
        <dbReference type="Pfam" id="PF10192"/>
    </source>
</evidence>
<sequence length="487" mass="56347">MDFFSLMLIIITYSFNNVSSKIIIDTINTNISWLYLTKFYFHPIYGQIDISLYSLENTIRFFVLNKQEWIEIKNDLSNICLKNELKLNRTKNETNLWSLSSSFTSIGQMHFILSKCNSSLNTTDLPFTYKLVLTNGDNLFMKHFSDDERGILPLFIVSTCIYSILLFIVVRYTFLSKNKSCLIIKLYVVSIVFSWLNSFIYSIETLIYAFIGNIDAFIFQSLIFLARLLFICAQILFLLLLILSTKGCLTVHVQLKKNIMTEIILIISLYIFVQIVIFIIMTTFINQVFANENILLISNYIQMILYLLTCVWFIICLIFTSKPPTKSHRSFFIFSIWFITNAIVVLLNILDVLPNLQITILTAMTISMHFVAYCIFLFIIQTKTFLLRTKLNQINIAYIDPTLSKTHIQDLLTREKEVTTASCELTDLYSIGNANKSKLRMPLKSFETFRRLEPRRDVLLSPSLQSCIVSIQPSVNPISPPLITTEA</sequence>
<protein>
    <recommendedName>
        <fullName evidence="3">GPR180/TMEM145 transmembrane domain-containing protein</fullName>
    </recommendedName>
</protein>
<dbReference type="GO" id="GO:0007186">
    <property type="term" value="P:G protein-coupled receptor signaling pathway"/>
    <property type="evidence" value="ECO:0007669"/>
    <property type="project" value="InterPro"/>
</dbReference>
<dbReference type="InterPro" id="IPR047831">
    <property type="entry name" value="GPR180/TMEM145"/>
</dbReference>
<evidence type="ECO:0000256" key="1">
    <source>
        <dbReference type="SAM" id="Phobius"/>
    </source>
</evidence>
<dbReference type="PANTHER" id="PTHR23252">
    <property type="entry name" value="INTIMAL THICKNESS RECEPTOR-RELATED"/>
    <property type="match status" value="1"/>
</dbReference>
<dbReference type="PANTHER" id="PTHR23252:SF43">
    <property type="entry name" value="INTIMAL THICKNESS RELATED RECEPTOR IRP DOMAIN-CONTAINING PROTEIN"/>
    <property type="match status" value="1"/>
</dbReference>
<keyword evidence="1" id="KW-0812">Transmembrane</keyword>
<accession>A0A818APY9</accession>
<feature type="chain" id="PRO_5032414006" description="GPR180/TMEM145 transmembrane domain-containing protein" evidence="2">
    <location>
        <begin position="21"/>
        <end position="487"/>
    </location>
</feature>
<evidence type="ECO:0000256" key="2">
    <source>
        <dbReference type="SAM" id="SignalP"/>
    </source>
</evidence>
<name>A0A818APY9_9BILA</name>
<reference evidence="4" key="1">
    <citation type="submission" date="2021-02" db="EMBL/GenBank/DDBJ databases">
        <authorList>
            <person name="Nowell W R."/>
        </authorList>
    </citation>
    <scope>NUCLEOTIDE SEQUENCE</scope>
</reference>
<dbReference type="EMBL" id="CAJNXB010005068">
    <property type="protein sequence ID" value="CAF3406238.1"/>
    <property type="molecule type" value="Genomic_DNA"/>
</dbReference>
<dbReference type="Proteomes" id="UP000663825">
    <property type="component" value="Unassembled WGS sequence"/>
</dbReference>
<feature type="transmembrane region" description="Helical" evidence="1">
    <location>
        <begin position="297"/>
        <end position="319"/>
    </location>
</feature>
<feature type="signal peptide" evidence="2">
    <location>
        <begin position="1"/>
        <end position="20"/>
    </location>
</feature>
<evidence type="ECO:0000313" key="5">
    <source>
        <dbReference type="Proteomes" id="UP000663825"/>
    </source>
</evidence>
<dbReference type="OrthoDB" id="205745at2759"/>
<feature type="domain" description="GPR180/TMEM145 transmembrane" evidence="3">
    <location>
        <begin position="159"/>
        <end position="376"/>
    </location>
</feature>
<feature type="transmembrane region" description="Helical" evidence="1">
    <location>
        <begin position="263"/>
        <end position="285"/>
    </location>
</feature>
<gene>
    <name evidence="4" type="ORF">TIS948_LOCUS28162</name>
</gene>
<feature type="transmembrane region" description="Helical" evidence="1">
    <location>
        <begin position="331"/>
        <end position="350"/>
    </location>
</feature>
<dbReference type="Pfam" id="PF10192">
    <property type="entry name" value="GPR180-TMEM145_TM"/>
    <property type="match status" value="1"/>
</dbReference>
<proteinExistence type="predicted"/>
<keyword evidence="1" id="KW-1133">Transmembrane helix</keyword>
<dbReference type="AlphaFoldDB" id="A0A818APY9"/>
<organism evidence="4 5">
    <name type="scientific">Rotaria socialis</name>
    <dbReference type="NCBI Taxonomy" id="392032"/>
    <lineage>
        <taxon>Eukaryota</taxon>
        <taxon>Metazoa</taxon>
        <taxon>Spiralia</taxon>
        <taxon>Gnathifera</taxon>
        <taxon>Rotifera</taxon>
        <taxon>Eurotatoria</taxon>
        <taxon>Bdelloidea</taxon>
        <taxon>Philodinida</taxon>
        <taxon>Philodinidae</taxon>
        <taxon>Rotaria</taxon>
    </lineage>
</organism>
<feature type="transmembrane region" description="Helical" evidence="1">
    <location>
        <begin position="186"/>
        <end position="211"/>
    </location>
</feature>
<comment type="caution">
    <text evidence="4">The sequence shown here is derived from an EMBL/GenBank/DDBJ whole genome shotgun (WGS) entry which is preliminary data.</text>
</comment>
<dbReference type="GO" id="GO:0019236">
    <property type="term" value="P:response to pheromone"/>
    <property type="evidence" value="ECO:0007669"/>
    <property type="project" value="InterPro"/>
</dbReference>
<keyword evidence="1" id="KW-0472">Membrane</keyword>
<keyword evidence="2" id="KW-0732">Signal</keyword>
<evidence type="ECO:0000313" key="4">
    <source>
        <dbReference type="EMBL" id="CAF3406238.1"/>
    </source>
</evidence>
<dbReference type="InterPro" id="IPR019336">
    <property type="entry name" value="GPR180/TMEM145_TM"/>
</dbReference>